<dbReference type="AlphaFoldDB" id="A0A4S8MIF4"/>
<dbReference type="Gene3D" id="3.40.50.1240">
    <property type="entry name" value="Phosphoglycerate mutase-like"/>
    <property type="match status" value="1"/>
</dbReference>
<feature type="transmembrane region" description="Helical" evidence="2">
    <location>
        <begin position="403"/>
        <end position="423"/>
    </location>
</feature>
<dbReference type="InterPro" id="IPR000560">
    <property type="entry name" value="His_Pase_clade-2"/>
</dbReference>
<dbReference type="SUPFAM" id="SSF53254">
    <property type="entry name" value="Phosphoglycerate mutase-like"/>
    <property type="match status" value="1"/>
</dbReference>
<keyword evidence="2" id="KW-1133">Transmembrane helix</keyword>
<dbReference type="OrthoDB" id="258392at2759"/>
<name>A0A4S8MIF4_DENBC</name>
<dbReference type="InterPro" id="IPR050645">
    <property type="entry name" value="Histidine_acid_phosphatase"/>
</dbReference>
<protein>
    <submittedName>
        <fullName evidence="3">Phosphoglycerate mutase-like protein</fullName>
    </submittedName>
</protein>
<sequence>MFAAPANGGYEDEAVADTQVLGAIVIARNGDRVDYYQDPKTYEGSVTNTTALGEADSFQLGSLLRSTYLNPSSSSYIKGMRSDLVDNSEIKVRIKAGGEGTVIFDSAIALLQGLFPPNENNKIELANETTVMAPLNGYQYVPVETVEPVNDRSLESWTGCPNFQKHISKFHSSEEFKKKEKEAQPFFKMARDYLFGIPTTLENAIFDYMNSQLTHNKTYAFRLPPSLIEQARSFADFHENGVFSDKESGGIGNIAGRTMLYSVLTALERVAFNDDPLQFMLIQTGYQPFISLFHELDAVKEHPELKAMPDFSSALAIELRRGSPPDLRDFLRFRFKNGTRSPFKTIYVYGTHSDIPLTEFIYKAKAINYLFNKQWAEVCGRSKRLTASEFMEDVSDAAKNQSILSVAVALVMLAGLMMLTKFAKMTHQRVKNSRRRVHLQGEEVSSDSNTLYSQSCLSRKEGCLEEATSRGYGSITGARRNDLSSWYGWELGNERAATEYASLHPASLGARSSTIMRF</sequence>
<proteinExistence type="inferred from homology"/>
<keyword evidence="4" id="KW-1185">Reference proteome</keyword>
<dbReference type="EMBL" id="ML179076">
    <property type="protein sequence ID" value="THV02505.1"/>
    <property type="molecule type" value="Genomic_DNA"/>
</dbReference>
<dbReference type="Proteomes" id="UP000297245">
    <property type="component" value="Unassembled WGS sequence"/>
</dbReference>
<gene>
    <name evidence="3" type="ORF">K435DRAFT_653146</name>
</gene>
<dbReference type="Pfam" id="PF00328">
    <property type="entry name" value="His_Phos_2"/>
    <property type="match status" value="1"/>
</dbReference>
<accession>A0A4S8MIF4</accession>
<dbReference type="GO" id="GO:0016791">
    <property type="term" value="F:phosphatase activity"/>
    <property type="evidence" value="ECO:0007669"/>
    <property type="project" value="TreeGrafter"/>
</dbReference>
<comment type="similarity">
    <text evidence="1">Belongs to the histidine acid phosphatase family.</text>
</comment>
<dbReference type="PANTHER" id="PTHR11567:SF142">
    <property type="entry name" value="PHOSPHOGLYCERATE MUTASE-LIKE PROTEIN"/>
    <property type="match status" value="1"/>
</dbReference>
<keyword evidence="2" id="KW-0472">Membrane</keyword>
<dbReference type="PANTHER" id="PTHR11567">
    <property type="entry name" value="ACID PHOSPHATASE-RELATED"/>
    <property type="match status" value="1"/>
</dbReference>
<reference evidence="3 4" key="1">
    <citation type="journal article" date="2019" name="Nat. Ecol. Evol.">
        <title>Megaphylogeny resolves global patterns of mushroom evolution.</title>
        <authorList>
            <person name="Varga T."/>
            <person name="Krizsan K."/>
            <person name="Foldi C."/>
            <person name="Dima B."/>
            <person name="Sanchez-Garcia M."/>
            <person name="Sanchez-Ramirez S."/>
            <person name="Szollosi G.J."/>
            <person name="Szarkandi J.G."/>
            <person name="Papp V."/>
            <person name="Albert L."/>
            <person name="Andreopoulos W."/>
            <person name="Angelini C."/>
            <person name="Antonin V."/>
            <person name="Barry K.W."/>
            <person name="Bougher N.L."/>
            <person name="Buchanan P."/>
            <person name="Buyck B."/>
            <person name="Bense V."/>
            <person name="Catcheside P."/>
            <person name="Chovatia M."/>
            <person name="Cooper J."/>
            <person name="Damon W."/>
            <person name="Desjardin D."/>
            <person name="Finy P."/>
            <person name="Geml J."/>
            <person name="Haridas S."/>
            <person name="Hughes K."/>
            <person name="Justo A."/>
            <person name="Karasinski D."/>
            <person name="Kautmanova I."/>
            <person name="Kiss B."/>
            <person name="Kocsube S."/>
            <person name="Kotiranta H."/>
            <person name="LaButti K.M."/>
            <person name="Lechner B.E."/>
            <person name="Liimatainen K."/>
            <person name="Lipzen A."/>
            <person name="Lukacs Z."/>
            <person name="Mihaltcheva S."/>
            <person name="Morgado L.N."/>
            <person name="Niskanen T."/>
            <person name="Noordeloos M.E."/>
            <person name="Ohm R.A."/>
            <person name="Ortiz-Santana B."/>
            <person name="Ovrebo C."/>
            <person name="Racz N."/>
            <person name="Riley R."/>
            <person name="Savchenko A."/>
            <person name="Shiryaev A."/>
            <person name="Soop K."/>
            <person name="Spirin V."/>
            <person name="Szebenyi C."/>
            <person name="Tomsovsky M."/>
            <person name="Tulloss R.E."/>
            <person name="Uehling J."/>
            <person name="Grigoriev I.V."/>
            <person name="Vagvolgyi C."/>
            <person name="Papp T."/>
            <person name="Martin F.M."/>
            <person name="Miettinen O."/>
            <person name="Hibbett D.S."/>
            <person name="Nagy L.G."/>
        </authorList>
    </citation>
    <scope>NUCLEOTIDE SEQUENCE [LARGE SCALE GENOMIC DNA]</scope>
    <source>
        <strain evidence="3 4">CBS 962.96</strain>
    </source>
</reference>
<dbReference type="InterPro" id="IPR029033">
    <property type="entry name" value="His_PPase_superfam"/>
</dbReference>
<evidence type="ECO:0000313" key="3">
    <source>
        <dbReference type="EMBL" id="THV02505.1"/>
    </source>
</evidence>
<keyword evidence="2" id="KW-0812">Transmembrane</keyword>
<evidence type="ECO:0000313" key="4">
    <source>
        <dbReference type="Proteomes" id="UP000297245"/>
    </source>
</evidence>
<organism evidence="3 4">
    <name type="scientific">Dendrothele bispora (strain CBS 962.96)</name>
    <dbReference type="NCBI Taxonomy" id="1314807"/>
    <lineage>
        <taxon>Eukaryota</taxon>
        <taxon>Fungi</taxon>
        <taxon>Dikarya</taxon>
        <taxon>Basidiomycota</taxon>
        <taxon>Agaricomycotina</taxon>
        <taxon>Agaricomycetes</taxon>
        <taxon>Agaricomycetidae</taxon>
        <taxon>Agaricales</taxon>
        <taxon>Agaricales incertae sedis</taxon>
        <taxon>Dendrothele</taxon>
    </lineage>
</organism>
<evidence type="ECO:0000256" key="1">
    <source>
        <dbReference type="ARBA" id="ARBA00005375"/>
    </source>
</evidence>
<evidence type="ECO:0000256" key="2">
    <source>
        <dbReference type="SAM" id="Phobius"/>
    </source>
</evidence>